<gene>
    <name evidence="2" type="ORF">J7I42_18720</name>
</gene>
<dbReference type="EMBL" id="JAGHKO010000004">
    <property type="protein sequence ID" value="MBO9202326.1"/>
    <property type="molecule type" value="Genomic_DNA"/>
</dbReference>
<organism evidence="2 3">
    <name type="scientific">Niastella soli</name>
    <dbReference type="NCBI Taxonomy" id="2821487"/>
    <lineage>
        <taxon>Bacteria</taxon>
        <taxon>Pseudomonadati</taxon>
        <taxon>Bacteroidota</taxon>
        <taxon>Chitinophagia</taxon>
        <taxon>Chitinophagales</taxon>
        <taxon>Chitinophagaceae</taxon>
        <taxon>Niastella</taxon>
    </lineage>
</organism>
<dbReference type="InterPro" id="IPR034660">
    <property type="entry name" value="DinB/YfiT-like"/>
</dbReference>
<evidence type="ECO:0000313" key="2">
    <source>
        <dbReference type="EMBL" id="MBO9202326.1"/>
    </source>
</evidence>
<feature type="domain" description="DinB-like" evidence="1">
    <location>
        <begin position="29"/>
        <end position="164"/>
    </location>
</feature>
<name>A0ABS3YWL5_9BACT</name>
<evidence type="ECO:0000259" key="1">
    <source>
        <dbReference type="Pfam" id="PF12867"/>
    </source>
</evidence>
<dbReference type="Proteomes" id="UP000677244">
    <property type="component" value="Unassembled WGS sequence"/>
</dbReference>
<reference evidence="2 3" key="1">
    <citation type="submission" date="2021-03" db="EMBL/GenBank/DDBJ databases">
        <title>Assistant Professor.</title>
        <authorList>
            <person name="Huq M.A."/>
        </authorList>
    </citation>
    <scope>NUCLEOTIDE SEQUENCE [LARGE SCALE GENOMIC DNA]</scope>
    <source>
        <strain evidence="2 3">MAH-29</strain>
    </source>
</reference>
<sequence>MVNKKDITVPDFYKTYINALQENNLQEALANNTRRFRKLLKQIPHKKINYAYAEGKWTIKELLQHIIDSERVFVYRALTFARHDPAPLPGFDENNWAITAKAPKRKWNELVEEFKALRSANELFLNSLDDDQLLQTGSANNSTISVAGLAFVCAGHVAHHMRIIRERYLGEQTGKKEKGKATQKEIKSIKKKKKKATVKVKVK</sequence>
<dbReference type="SUPFAM" id="SSF109854">
    <property type="entry name" value="DinB/YfiT-like putative metalloenzymes"/>
    <property type="match status" value="1"/>
</dbReference>
<dbReference type="Pfam" id="PF12867">
    <property type="entry name" value="DinB_2"/>
    <property type="match status" value="1"/>
</dbReference>
<dbReference type="RefSeq" id="WP_209140372.1">
    <property type="nucleotide sequence ID" value="NZ_JAGHKO010000004.1"/>
</dbReference>
<dbReference type="Gene3D" id="1.20.120.450">
    <property type="entry name" value="dinb family like domain"/>
    <property type="match status" value="1"/>
</dbReference>
<evidence type="ECO:0000313" key="3">
    <source>
        <dbReference type="Proteomes" id="UP000677244"/>
    </source>
</evidence>
<dbReference type="InterPro" id="IPR024775">
    <property type="entry name" value="DinB-like"/>
</dbReference>
<accession>A0ABS3YWL5</accession>
<keyword evidence="3" id="KW-1185">Reference proteome</keyword>
<protein>
    <submittedName>
        <fullName evidence="2">DinB family protein</fullName>
    </submittedName>
</protein>
<comment type="caution">
    <text evidence="2">The sequence shown here is derived from an EMBL/GenBank/DDBJ whole genome shotgun (WGS) entry which is preliminary data.</text>
</comment>
<proteinExistence type="predicted"/>